<dbReference type="PROSITE" id="PS50943">
    <property type="entry name" value="HTH_CROC1"/>
    <property type="match status" value="1"/>
</dbReference>
<proteinExistence type="predicted"/>
<dbReference type="AlphaFoldDB" id="M1PU25"/>
<accession>M1PU25</accession>
<dbReference type="EMBL" id="CP003985">
    <property type="protein sequence ID" value="AGF79841.1"/>
    <property type="molecule type" value="Genomic_DNA"/>
</dbReference>
<dbReference type="PATRIC" id="fig|1167006.5.peg.3579"/>
<dbReference type="InterPro" id="IPR001387">
    <property type="entry name" value="Cro/C1-type_HTH"/>
</dbReference>
<dbReference type="KEGG" id="dsf:UWK_03320"/>
<name>M1PU25_DESSD</name>
<organism evidence="2 3">
    <name type="scientific">Desulfocapsa sulfexigens (strain DSM 10523 / SB164P1)</name>
    <dbReference type="NCBI Taxonomy" id="1167006"/>
    <lineage>
        <taxon>Bacteria</taxon>
        <taxon>Pseudomonadati</taxon>
        <taxon>Thermodesulfobacteriota</taxon>
        <taxon>Desulfobulbia</taxon>
        <taxon>Desulfobulbales</taxon>
        <taxon>Desulfocapsaceae</taxon>
        <taxon>Desulfocapsa</taxon>
    </lineage>
</organism>
<evidence type="ECO:0000313" key="2">
    <source>
        <dbReference type="EMBL" id="AGF79841.1"/>
    </source>
</evidence>
<dbReference type="STRING" id="1167006.UWK_03320"/>
<dbReference type="GO" id="GO:0003677">
    <property type="term" value="F:DNA binding"/>
    <property type="evidence" value="ECO:0007669"/>
    <property type="project" value="InterPro"/>
</dbReference>
<dbReference type="Proteomes" id="UP000011721">
    <property type="component" value="Chromosome"/>
</dbReference>
<dbReference type="HOGENOM" id="CLU_1945301_0_0_7"/>
<reference evidence="3" key="1">
    <citation type="journal article" date="2013" name="Stand. Genomic Sci.">
        <title>Complete genome sequence of Desulfocapsa sulfexigens, a marine deltaproteobacterium specialized in disproportionating inorganic sulfur compounds.</title>
        <authorList>
            <person name="Finster K.W."/>
            <person name="Kjeldsen K.U."/>
            <person name="Kube M."/>
            <person name="Reinhardt R."/>
            <person name="Mussmann M."/>
            <person name="Amann R."/>
            <person name="Schreiber L."/>
        </authorList>
    </citation>
    <scope>NUCLEOTIDE SEQUENCE [LARGE SCALE GENOMIC DNA]</scope>
    <source>
        <strain evidence="3">DSM 10523 / SB164P1</strain>
    </source>
</reference>
<dbReference type="CDD" id="cd00093">
    <property type="entry name" value="HTH_XRE"/>
    <property type="match status" value="1"/>
</dbReference>
<sequence>MSGTVLEKEAFVTIRKKLNRTQKQLAELLGVSLKAIHSYEQGWRKIPLHIERQLWFLIYQKKNQSGKKLQPCWERKSCEIKEECPAWEFQCGDMCWFVCGTKCDCTKDIDVRDKMEICRKCKILKTLLK</sequence>
<dbReference type="InterPro" id="IPR010982">
    <property type="entry name" value="Lambda_DNA-bd_dom_sf"/>
</dbReference>
<evidence type="ECO:0000259" key="1">
    <source>
        <dbReference type="PROSITE" id="PS50943"/>
    </source>
</evidence>
<dbReference type="Pfam" id="PF01381">
    <property type="entry name" value="HTH_3"/>
    <property type="match status" value="1"/>
</dbReference>
<protein>
    <submittedName>
        <fullName evidence="2">Putative transcriptional regulator</fullName>
    </submittedName>
</protein>
<gene>
    <name evidence="2" type="ordered locus">UWK_03320</name>
</gene>
<feature type="domain" description="HTH cro/C1-type" evidence="1">
    <location>
        <begin position="14"/>
        <end position="42"/>
    </location>
</feature>
<dbReference type="SUPFAM" id="SSF47413">
    <property type="entry name" value="lambda repressor-like DNA-binding domains"/>
    <property type="match status" value="1"/>
</dbReference>
<evidence type="ECO:0000313" key="3">
    <source>
        <dbReference type="Proteomes" id="UP000011721"/>
    </source>
</evidence>
<dbReference type="eggNOG" id="COG2944">
    <property type="taxonomic scope" value="Bacteria"/>
</dbReference>
<dbReference type="Gene3D" id="1.10.260.40">
    <property type="entry name" value="lambda repressor-like DNA-binding domains"/>
    <property type="match status" value="1"/>
</dbReference>
<keyword evidence="3" id="KW-1185">Reference proteome</keyword>